<protein>
    <submittedName>
        <fullName evidence="1">Uncharacterized protein</fullName>
    </submittedName>
</protein>
<reference evidence="1" key="2">
    <citation type="submission" date="2025-09" db="UniProtKB">
        <authorList>
            <consortium name="Ensembl"/>
        </authorList>
    </citation>
    <scope>IDENTIFICATION</scope>
</reference>
<proteinExistence type="predicted"/>
<reference evidence="1" key="1">
    <citation type="submission" date="2025-08" db="UniProtKB">
        <authorList>
            <consortium name="Ensembl"/>
        </authorList>
    </citation>
    <scope>IDENTIFICATION</scope>
</reference>
<dbReference type="Proteomes" id="UP000472277">
    <property type="component" value="Chromosome 31"/>
</dbReference>
<dbReference type="GeneTree" id="ENSGT00990000211065"/>
<evidence type="ECO:0000313" key="2">
    <source>
        <dbReference type="Proteomes" id="UP000472277"/>
    </source>
</evidence>
<sequence>RWGGRGEGLNSFFPFYLTQEEVDIDLEASETKEASLKALCRRKWYVNEKQKD</sequence>
<dbReference type="InParanoid" id="A0A673Y7V9"/>
<keyword evidence="2" id="KW-1185">Reference proteome</keyword>
<organism evidence="1 2">
    <name type="scientific">Salmo trutta</name>
    <name type="common">Brown trout</name>
    <dbReference type="NCBI Taxonomy" id="8032"/>
    <lineage>
        <taxon>Eukaryota</taxon>
        <taxon>Metazoa</taxon>
        <taxon>Chordata</taxon>
        <taxon>Craniata</taxon>
        <taxon>Vertebrata</taxon>
        <taxon>Euteleostomi</taxon>
        <taxon>Actinopterygii</taxon>
        <taxon>Neopterygii</taxon>
        <taxon>Teleostei</taxon>
        <taxon>Protacanthopterygii</taxon>
        <taxon>Salmoniformes</taxon>
        <taxon>Salmonidae</taxon>
        <taxon>Salmoninae</taxon>
        <taxon>Salmo</taxon>
    </lineage>
</organism>
<dbReference type="Ensembl" id="ENSSTUT00000031982.1">
    <property type="protein sequence ID" value="ENSSTUP00000030575.1"/>
    <property type="gene ID" value="ENSSTUG00000013202.1"/>
</dbReference>
<dbReference type="AlphaFoldDB" id="A0A673Y7V9"/>
<accession>A0A673Y7V9</accession>
<name>A0A673Y7V9_SALTR</name>
<evidence type="ECO:0000313" key="1">
    <source>
        <dbReference type="Ensembl" id="ENSSTUP00000030575.1"/>
    </source>
</evidence>